<dbReference type="PANTHER" id="PTHR11538">
    <property type="entry name" value="PHENYLALANYL-TRNA SYNTHETASE"/>
    <property type="match status" value="1"/>
</dbReference>
<dbReference type="Pfam" id="PF03147">
    <property type="entry name" value="FDX-ACB"/>
    <property type="match status" value="1"/>
</dbReference>
<feature type="domain" description="FDX-ACB" evidence="12">
    <location>
        <begin position="283"/>
        <end position="377"/>
    </location>
</feature>
<keyword evidence="8" id="KW-0030">Aminoacyl-tRNA synthetase</keyword>
<dbReference type="PROSITE" id="PS50862">
    <property type="entry name" value="AA_TRNA_LIGASE_II"/>
    <property type="match status" value="1"/>
</dbReference>
<name>A0A932YWX8_9BACT</name>
<dbReference type="EMBL" id="JACQMJ010000008">
    <property type="protein sequence ID" value="MBI4132409.1"/>
    <property type="molecule type" value="Genomic_DNA"/>
</dbReference>
<dbReference type="GO" id="GO:0005737">
    <property type="term" value="C:cytoplasm"/>
    <property type="evidence" value="ECO:0007669"/>
    <property type="project" value="TreeGrafter"/>
</dbReference>
<gene>
    <name evidence="13" type="ORF">HY474_02140</name>
</gene>
<sequence length="377" mass="43433">MLDIKIESAEEAKLEEALAKNIDPESIRLKRFLAMPDLSRTTGSPLKEIVDRTLKVKSLEGFDVIKVPEIVSTHVLFDLFNMPPGHPARSASDTYYVNEEYVLRTHDTVFWYYYLHHPAILERIKNSEPFGAICFGKVYRKDEIDRKHMNVFHQIGGLYLAPDSKRTVTPDDLKGILSDIARSIFGDDVKFRFYEHNFPYTDPSFEMEAEINGQWIEMLGSGLPRKSVLANFDVHGYNGWAFGFGLERLAMASMDLPDIRLLWSNDERIKKQLGLGNKFKEVSKYPPITRDISFVVSKDFVPNNYFDLIRDIGGDLVEEVELLDTYENPEKFGESKVSYTYRIVYRSPEKTLLASEIDPIQEKIYQETAVQFGAELR</sequence>
<dbReference type="GO" id="GO:0005524">
    <property type="term" value="F:ATP binding"/>
    <property type="evidence" value="ECO:0007669"/>
    <property type="project" value="UniProtKB-KW"/>
</dbReference>
<accession>A0A932YWX8</accession>
<dbReference type="InterPro" id="IPR006195">
    <property type="entry name" value="aa-tRNA-synth_II"/>
</dbReference>
<proteinExistence type="inferred from homology"/>
<dbReference type="InterPro" id="IPR045864">
    <property type="entry name" value="aa-tRNA-synth_II/BPL/LPL"/>
</dbReference>
<evidence type="ECO:0000256" key="2">
    <source>
        <dbReference type="ARBA" id="ARBA00012814"/>
    </source>
</evidence>
<comment type="catalytic activity">
    <reaction evidence="10">
        <text>tRNA(Phe) + L-phenylalanine + ATP = L-phenylalanyl-tRNA(Phe) + AMP + diphosphate + H(+)</text>
        <dbReference type="Rhea" id="RHEA:19413"/>
        <dbReference type="Rhea" id="RHEA-COMP:9668"/>
        <dbReference type="Rhea" id="RHEA-COMP:9699"/>
        <dbReference type="ChEBI" id="CHEBI:15378"/>
        <dbReference type="ChEBI" id="CHEBI:30616"/>
        <dbReference type="ChEBI" id="CHEBI:33019"/>
        <dbReference type="ChEBI" id="CHEBI:58095"/>
        <dbReference type="ChEBI" id="CHEBI:78442"/>
        <dbReference type="ChEBI" id="CHEBI:78531"/>
        <dbReference type="ChEBI" id="CHEBI:456215"/>
        <dbReference type="EC" id="6.1.1.20"/>
    </reaction>
</comment>
<dbReference type="Pfam" id="PF01409">
    <property type="entry name" value="tRNA-synt_2d"/>
    <property type="match status" value="1"/>
</dbReference>
<dbReference type="InterPro" id="IPR005121">
    <property type="entry name" value="Fdx_antiC-bd"/>
</dbReference>
<comment type="similarity">
    <text evidence="1">Belongs to the class-II aminoacyl-tRNA synthetase family.</text>
</comment>
<dbReference type="EC" id="6.1.1.20" evidence="2"/>
<evidence type="ECO:0000256" key="1">
    <source>
        <dbReference type="ARBA" id="ARBA00008226"/>
    </source>
</evidence>
<dbReference type="SMART" id="SM00896">
    <property type="entry name" value="FDX-ACB"/>
    <property type="match status" value="1"/>
</dbReference>
<organism evidence="13 14">
    <name type="scientific">Candidatus Sungiibacteriota bacterium</name>
    <dbReference type="NCBI Taxonomy" id="2750080"/>
    <lineage>
        <taxon>Bacteria</taxon>
        <taxon>Candidatus Sungiibacteriota</taxon>
    </lineage>
</organism>
<evidence type="ECO:0000256" key="10">
    <source>
        <dbReference type="ARBA" id="ARBA00049255"/>
    </source>
</evidence>
<comment type="caution">
    <text evidence="13">The sequence shown here is derived from an EMBL/GenBank/DDBJ whole genome shotgun (WGS) entry which is preliminary data.</text>
</comment>
<dbReference type="PANTHER" id="PTHR11538:SF41">
    <property type="entry name" value="PHENYLALANINE--TRNA LIGASE, MITOCHONDRIAL"/>
    <property type="match status" value="1"/>
</dbReference>
<dbReference type="InterPro" id="IPR036690">
    <property type="entry name" value="Fdx_antiC-bd_sf"/>
</dbReference>
<evidence type="ECO:0000256" key="8">
    <source>
        <dbReference type="ARBA" id="ARBA00023146"/>
    </source>
</evidence>
<evidence type="ECO:0000256" key="6">
    <source>
        <dbReference type="ARBA" id="ARBA00022917"/>
    </source>
</evidence>
<dbReference type="SUPFAM" id="SSF54991">
    <property type="entry name" value="Anticodon-binding domain of PheRS"/>
    <property type="match status" value="1"/>
</dbReference>
<dbReference type="SUPFAM" id="SSF55681">
    <property type="entry name" value="Class II aaRS and biotin synthetases"/>
    <property type="match status" value="1"/>
</dbReference>
<keyword evidence="3" id="KW-0436">Ligase</keyword>
<evidence type="ECO:0000256" key="3">
    <source>
        <dbReference type="ARBA" id="ARBA00022598"/>
    </source>
</evidence>
<dbReference type="GO" id="GO:0000049">
    <property type="term" value="F:tRNA binding"/>
    <property type="evidence" value="ECO:0007669"/>
    <property type="project" value="InterPro"/>
</dbReference>
<evidence type="ECO:0000313" key="13">
    <source>
        <dbReference type="EMBL" id="MBI4132409.1"/>
    </source>
</evidence>
<evidence type="ECO:0000256" key="9">
    <source>
        <dbReference type="ARBA" id="ARBA00031194"/>
    </source>
</evidence>
<keyword evidence="7" id="KW-0809">Transit peptide</keyword>
<keyword evidence="6" id="KW-0648">Protein biosynthesis</keyword>
<dbReference type="GO" id="GO:0004826">
    <property type="term" value="F:phenylalanine-tRNA ligase activity"/>
    <property type="evidence" value="ECO:0007669"/>
    <property type="project" value="UniProtKB-EC"/>
</dbReference>
<dbReference type="AlphaFoldDB" id="A0A932YWX8"/>
<dbReference type="PROSITE" id="PS51447">
    <property type="entry name" value="FDX_ACB"/>
    <property type="match status" value="1"/>
</dbReference>
<evidence type="ECO:0000313" key="14">
    <source>
        <dbReference type="Proteomes" id="UP000704960"/>
    </source>
</evidence>
<dbReference type="GO" id="GO:0006432">
    <property type="term" value="P:phenylalanyl-tRNA aminoacylation"/>
    <property type="evidence" value="ECO:0007669"/>
    <property type="project" value="TreeGrafter"/>
</dbReference>
<dbReference type="InterPro" id="IPR002319">
    <property type="entry name" value="Phenylalanyl-tRNA_Synthase"/>
</dbReference>
<evidence type="ECO:0000259" key="12">
    <source>
        <dbReference type="PROSITE" id="PS51447"/>
    </source>
</evidence>
<reference evidence="13" key="1">
    <citation type="submission" date="2020-07" db="EMBL/GenBank/DDBJ databases">
        <title>Huge and variable diversity of episymbiotic CPR bacteria and DPANN archaea in groundwater ecosystems.</title>
        <authorList>
            <person name="He C.Y."/>
            <person name="Keren R."/>
            <person name="Whittaker M."/>
            <person name="Farag I.F."/>
            <person name="Doudna J."/>
            <person name="Cate J.H.D."/>
            <person name="Banfield J.F."/>
        </authorList>
    </citation>
    <scope>NUCLEOTIDE SEQUENCE</scope>
    <source>
        <strain evidence="13">NC_groundwater_1226_Ag_S-0.1um_59_124</strain>
    </source>
</reference>
<evidence type="ECO:0000259" key="11">
    <source>
        <dbReference type="PROSITE" id="PS50862"/>
    </source>
</evidence>
<keyword evidence="4" id="KW-0547">Nucleotide-binding</keyword>
<evidence type="ECO:0000256" key="4">
    <source>
        <dbReference type="ARBA" id="ARBA00022741"/>
    </source>
</evidence>
<protein>
    <recommendedName>
        <fullName evidence="2">phenylalanine--tRNA ligase</fullName>
        <ecNumber evidence="2">6.1.1.20</ecNumber>
    </recommendedName>
    <alternativeName>
        <fullName evidence="9">Phenylalanyl-tRNA synthetase</fullName>
    </alternativeName>
</protein>
<feature type="domain" description="Aminoacyl-transfer RNA synthetases class-II family profile" evidence="11">
    <location>
        <begin position="46"/>
        <end position="287"/>
    </location>
</feature>
<evidence type="ECO:0000256" key="7">
    <source>
        <dbReference type="ARBA" id="ARBA00022946"/>
    </source>
</evidence>
<dbReference type="Gene3D" id="3.30.930.10">
    <property type="entry name" value="Bira Bifunctional Protein, Domain 2"/>
    <property type="match status" value="1"/>
</dbReference>
<keyword evidence="5" id="KW-0067">ATP-binding</keyword>
<dbReference type="Gene3D" id="3.30.70.380">
    <property type="entry name" value="Ferrodoxin-fold anticodon-binding domain"/>
    <property type="match status" value="1"/>
</dbReference>
<dbReference type="Proteomes" id="UP000704960">
    <property type="component" value="Unassembled WGS sequence"/>
</dbReference>
<evidence type="ECO:0000256" key="5">
    <source>
        <dbReference type="ARBA" id="ARBA00022840"/>
    </source>
</evidence>